<evidence type="ECO:0000259" key="2">
    <source>
        <dbReference type="PROSITE" id="PS50181"/>
    </source>
</evidence>
<dbReference type="FunFam" id="3.80.10.10:FF:000523">
    <property type="entry name" value="F-box/LRR-repeat protein 7"/>
    <property type="match status" value="1"/>
</dbReference>
<accession>A0A0T6B1Y7</accession>
<dbReference type="Proteomes" id="UP000051574">
    <property type="component" value="Unassembled WGS sequence"/>
</dbReference>
<feature type="region of interest" description="Disordered" evidence="1">
    <location>
        <begin position="178"/>
        <end position="197"/>
    </location>
</feature>
<evidence type="ECO:0000313" key="4">
    <source>
        <dbReference type="Proteomes" id="UP000051574"/>
    </source>
</evidence>
<dbReference type="SMART" id="SM00367">
    <property type="entry name" value="LRR_CC"/>
    <property type="match status" value="11"/>
</dbReference>
<sequence length="586" mass="65755">MNQSSSLLERLSPRPIVCPLVRLGCSSPIPEQSSNASEHPYHSSESTYGYRSKYMDLYDTSANSNRNYTEKLGDNAYHYCHQSQFLNNDASDYRSNPAQSPLIHNTINTYQKQNSLDLSSLSLGTSYWEHETYNKLETSQSDSSPEYFNPTNQVRHENETNYLLDNFTKLGKSSPSLDQGYHTLVSPSPGSTTPNLWNEGNLYKGKKYQIKNNSFDRLTDDLVVKIFSFLSSLDLSVCAKVCRRFDVLVWTPTLWRTIQLEGENISGDRAVRGVLRQLCGQGRTGACPSVEKVYLSDGAKITDRGLLLLARRCPELTHLKIQGSTAVTNNAFFEVLNKCANLQHLDVTGCFQISCINANGPHEPLRRLQLQYLDLTDCTILEDNGLRIIVRNCPQLSYLYLRRCIQITDAGLKCVPSFCSGLRELSVSDCSNVTDFGLYELAKLGASLRYLSVAKCDRVSDAGLKVVARRCYKLRYLNVRGCEAVSDDAITVLARSCTRLRALDIGKCDVSDAGLRALAESCPNLKKLSLRNCDLVTDRGVQCVAYYCRGLQQLNIQDCQISLEGYRAVKKYCKRCVIEHTNPGFF</sequence>
<dbReference type="FunFam" id="3.80.10.10:FF:000122">
    <property type="entry name" value="F-box/LRR-repeat protein 7 isoform X1"/>
    <property type="match status" value="1"/>
</dbReference>
<dbReference type="PANTHER" id="PTHR13318">
    <property type="entry name" value="PARTNER OF PAIRED, ISOFORM B-RELATED"/>
    <property type="match status" value="1"/>
</dbReference>
<dbReference type="InterPro" id="IPR001810">
    <property type="entry name" value="F-box_dom"/>
</dbReference>
<dbReference type="SMART" id="SM00256">
    <property type="entry name" value="FBOX"/>
    <property type="match status" value="1"/>
</dbReference>
<evidence type="ECO:0000313" key="3">
    <source>
        <dbReference type="EMBL" id="KRT81488.1"/>
    </source>
</evidence>
<dbReference type="Gene3D" id="3.80.10.10">
    <property type="entry name" value="Ribonuclease Inhibitor"/>
    <property type="match status" value="2"/>
</dbReference>
<organism evidence="3 4">
    <name type="scientific">Oryctes borbonicus</name>
    <dbReference type="NCBI Taxonomy" id="1629725"/>
    <lineage>
        <taxon>Eukaryota</taxon>
        <taxon>Metazoa</taxon>
        <taxon>Ecdysozoa</taxon>
        <taxon>Arthropoda</taxon>
        <taxon>Hexapoda</taxon>
        <taxon>Insecta</taxon>
        <taxon>Pterygota</taxon>
        <taxon>Neoptera</taxon>
        <taxon>Endopterygota</taxon>
        <taxon>Coleoptera</taxon>
        <taxon>Polyphaga</taxon>
        <taxon>Scarabaeiformia</taxon>
        <taxon>Scarabaeidae</taxon>
        <taxon>Dynastinae</taxon>
        <taxon>Oryctes</taxon>
    </lineage>
</organism>
<reference evidence="3 4" key="1">
    <citation type="submission" date="2015-09" db="EMBL/GenBank/DDBJ databases">
        <title>Draft genome of the scarab beetle Oryctes borbonicus.</title>
        <authorList>
            <person name="Meyer J.M."/>
            <person name="Markov G.V."/>
            <person name="Baskaran P."/>
            <person name="Herrmann M."/>
            <person name="Sommer R.J."/>
            <person name="Roedelsperger C."/>
        </authorList>
    </citation>
    <scope>NUCLEOTIDE SEQUENCE [LARGE SCALE GENOMIC DNA]</scope>
    <source>
        <strain evidence="3">OB123</strain>
        <tissue evidence="3">Whole animal</tissue>
    </source>
</reference>
<dbReference type="Gene3D" id="1.20.1280.50">
    <property type="match status" value="1"/>
</dbReference>
<dbReference type="Pfam" id="PF25372">
    <property type="entry name" value="DUF7885"/>
    <property type="match status" value="1"/>
</dbReference>
<dbReference type="OrthoDB" id="423607at2759"/>
<dbReference type="Pfam" id="PF12937">
    <property type="entry name" value="F-box-like"/>
    <property type="match status" value="1"/>
</dbReference>
<dbReference type="EMBL" id="LJIG01016142">
    <property type="protein sequence ID" value="KRT81488.1"/>
    <property type="molecule type" value="Genomic_DNA"/>
</dbReference>
<gene>
    <name evidence="3" type="ORF">AMK59_5828</name>
</gene>
<dbReference type="InterPro" id="IPR006553">
    <property type="entry name" value="Leu-rich_rpt_Cys-con_subtyp"/>
</dbReference>
<dbReference type="InterPro" id="IPR057207">
    <property type="entry name" value="FBXL15_LRR"/>
</dbReference>
<name>A0A0T6B1Y7_9SCAR</name>
<comment type="caution">
    <text evidence="3">The sequence shown here is derived from an EMBL/GenBank/DDBJ whole genome shotgun (WGS) entry which is preliminary data.</text>
</comment>
<dbReference type="PROSITE" id="PS50181">
    <property type="entry name" value="FBOX"/>
    <property type="match status" value="1"/>
</dbReference>
<protein>
    <submittedName>
        <fullName evidence="3">F-box domain-containing protein</fullName>
    </submittedName>
</protein>
<dbReference type="SUPFAM" id="SSF52047">
    <property type="entry name" value="RNI-like"/>
    <property type="match status" value="1"/>
</dbReference>
<dbReference type="PANTHER" id="PTHR13318:SF50">
    <property type="entry name" value="F-BOX_LRR-REPEAT PROTEIN 7"/>
    <property type="match status" value="1"/>
</dbReference>
<dbReference type="GO" id="GO:0019005">
    <property type="term" value="C:SCF ubiquitin ligase complex"/>
    <property type="evidence" value="ECO:0007669"/>
    <property type="project" value="TreeGrafter"/>
</dbReference>
<dbReference type="AlphaFoldDB" id="A0A0T6B1Y7"/>
<feature type="compositionally biased region" description="Polar residues" evidence="1">
    <location>
        <begin position="185"/>
        <end position="197"/>
    </location>
</feature>
<dbReference type="InterPro" id="IPR032675">
    <property type="entry name" value="LRR_dom_sf"/>
</dbReference>
<keyword evidence="4" id="KW-1185">Reference proteome</keyword>
<feature type="domain" description="F-box" evidence="2">
    <location>
        <begin position="212"/>
        <end position="258"/>
    </location>
</feature>
<dbReference type="GO" id="GO:0031146">
    <property type="term" value="P:SCF-dependent proteasomal ubiquitin-dependent protein catabolic process"/>
    <property type="evidence" value="ECO:0007669"/>
    <property type="project" value="TreeGrafter"/>
</dbReference>
<proteinExistence type="predicted"/>
<evidence type="ECO:0000256" key="1">
    <source>
        <dbReference type="SAM" id="MobiDB-lite"/>
    </source>
</evidence>